<organism evidence="1 2">
    <name type="scientific">Bacillus sonorensis</name>
    <dbReference type="NCBI Taxonomy" id="119858"/>
    <lineage>
        <taxon>Bacteria</taxon>
        <taxon>Bacillati</taxon>
        <taxon>Bacillota</taxon>
        <taxon>Bacilli</taxon>
        <taxon>Bacillales</taxon>
        <taxon>Bacillaceae</taxon>
        <taxon>Bacillus</taxon>
    </lineage>
</organism>
<dbReference type="EMBL" id="CP021920">
    <property type="protein sequence ID" value="ASB90495.1"/>
    <property type="molecule type" value="Genomic_DNA"/>
</dbReference>
<name>A0ABM6LM96_9BACI</name>
<dbReference type="RefSeq" id="WP_088273017.1">
    <property type="nucleotide sequence ID" value="NZ_CP021920.1"/>
</dbReference>
<accession>A0ABM6LM96</accession>
<gene>
    <name evidence="1" type="ORF">S101395_03992</name>
</gene>
<protein>
    <submittedName>
        <fullName evidence="1">Uncharacterized protein</fullName>
    </submittedName>
</protein>
<dbReference type="Proteomes" id="UP000196877">
    <property type="component" value="Chromosome"/>
</dbReference>
<keyword evidence="2" id="KW-1185">Reference proteome</keyword>
<sequence length="333" mass="37456">MTKTKKYVRILKARYESSWYADKIGEVFELTGETVSFYDVRVPGVGRLVNVEDAELIVTEKRPAKVGERVLITDKYGTSGEYKNGDILTADLCIGYAITTKEVDLTFIFHSEYEVIVNNEVKNEEADEMKIDLNAMGYDELIAHGEEVMRTIRLRSYGEGYKQGKFDAEMDTTYMRPQEKTAQERRDEIVERAKADVERLRMINRMLQTFDITFDINRESRTVEAVAKKPNSRTAFYGTAICAPDDCFNIHIGEAIALHRALGLEVPDEYLNAPQPTEVRVGDVVAYRGVYKTIDYVTVVADGEPTGGGRAALTSIAVKRGKIIDDSRTGVGE</sequence>
<evidence type="ECO:0000313" key="2">
    <source>
        <dbReference type="Proteomes" id="UP000196877"/>
    </source>
</evidence>
<evidence type="ECO:0000313" key="1">
    <source>
        <dbReference type="EMBL" id="ASB90495.1"/>
    </source>
</evidence>
<reference evidence="1 2" key="1">
    <citation type="submission" date="2017-06" db="EMBL/GenBank/DDBJ databases">
        <title>Genome sequence of Bacillus sonorensis strain SRCM101395.</title>
        <authorList>
            <person name="Cho S.H."/>
        </authorList>
    </citation>
    <scope>NUCLEOTIDE SEQUENCE [LARGE SCALE GENOMIC DNA]</scope>
    <source>
        <strain evidence="1 2">SRCM101395</strain>
    </source>
</reference>
<proteinExistence type="predicted"/>